<proteinExistence type="predicted"/>
<accession>A0A2P5Y6N0</accession>
<feature type="region of interest" description="Disordered" evidence="1">
    <location>
        <begin position="1"/>
        <end position="48"/>
    </location>
</feature>
<feature type="compositionally biased region" description="Basic and acidic residues" evidence="1">
    <location>
        <begin position="20"/>
        <end position="29"/>
    </location>
</feature>
<evidence type="ECO:0000313" key="2">
    <source>
        <dbReference type="EMBL" id="PPS11211.1"/>
    </source>
</evidence>
<sequence length="212" mass="24104">MQLRFGHGETCTTRRRRRSDQKLDIDRAHNRGISSKETGKRMTRSIAHRRERAMRSIFRGSKPRKLVTDLLQFQGVVAYKKEALPKNRGSSGFSNEELRLLFINPHDSVSPSKLFIRVAPSTYSSAIESPSEVPNSAQNALPGGTLQASQLEHLKSYDNGTRGENDRRTETIFSVLENRAKIDSFIPLLQDLISVFLSLEDDMEKLVNYKKL</sequence>
<evidence type="ECO:0000256" key="1">
    <source>
        <dbReference type="SAM" id="MobiDB-lite"/>
    </source>
</evidence>
<dbReference type="AlphaFoldDB" id="A0A2P5Y6N0"/>
<evidence type="ECO:0000313" key="3">
    <source>
        <dbReference type="Proteomes" id="UP000239757"/>
    </source>
</evidence>
<gene>
    <name evidence="2" type="ORF">GOBAR_AA09431</name>
</gene>
<name>A0A2P5Y6N0_GOSBA</name>
<dbReference type="EMBL" id="KZ663622">
    <property type="protein sequence ID" value="PPS11211.1"/>
    <property type="molecule type" value="Genomic_DNA"/>
</dbReference>
<organism evidence="2 3">
    <name type="scientific">Gossypium barbadense</name>
    <name type="common">Sea Island cotton</name>
    <name type="synonym">Hibiscus barbadensis</name>
    <dbReference type="NCBI Taxonomy" id="3634"/>
    <lineage>
        <taxon>Eukaryota</taxon>
        <taxon>Viridiplantae</taxon>
        <taxon>Streptophyta</taxon>
        <taxon>Embryophyta</taxon>
        <taxon>Tracheophyta</taxon>
        <taxon>Spermatophyta</taxon>
        <taxon>Magnoliopsida</taxon>
        <taxon>eudicotyledons</taxon>
        <taxon>Gunneridae</taxon>
        <taxon>Pentapetalae</taxon>
        <taxon>rosids</taxon>
        <taxon>malvids</taxon>
        <taxon>Malvales</taxon>
        <taxon>Malvaceae</taxon>
        <taxon>Malvoideae</taxon>
        <taxon>Gossypium</taxon>
    </lineage>
</organism>
<protein>
    <submittedName>
        <fullName evidence="2">Uncharacterized protein</fullName>
    </submittedName>
</protein>
<reference evidence="2 3" key="1">
    <citation type="submission" date="2015-01" db="EMBL/GenBank/DDBJ databases">
        <title>Genome of allotetraploid Gossypium barbadense reveals genomic plasticity and fiber elongation in cotton evolution.</title>
        <authorList>
            <person name="Chen X."/>
            <person name="Liu X."/>
            <person name="Zhao B."/>
            <person name="Zheng H."/>
            <person name="Hu Y."/>
            <person name="Lu G."/>
            <person name="Yang C."/>
            <person name="Chen J."/>
            <person name="Shan C."/>
            <person name="Zhang L."/>
            <person name="Zhou Y."/>
            <person name="Wang L."/>
            <person name="Guo W."/>
            <person name="Bai Y."/>
            <person name="Ruan J."/>
            <person name="Shangguan X."/>
            <person name="Mao Y."/>
            <person name="Jiang J."/>
            <person name="Zhu Y."/>
            <person name="Lei J."/>
            <person name="Kang H."/>
            <person name="Chen S."/>
            <person name="He X."/>
            <person name="Wang R."/>
            <person name="Wang Y."/>
            <person name="Chen J."/>
            <person name="Wang L."/>
            <person name="Yu S."/>
            <person name="Wang B."/>
            <person name="Wei J."/>
            <person name="Song S."/>
            <person name="Lu X."/>
            <person name="Gao Z."/>
            <person name="Gu W."/>
            <person name="Deng X."/>
            <person name="Ma D."/>
            <person name="Wang S."/>
            <person name="Liang W."/>
            <person name="Fang L."/>
            <person name="Cai C."/>
            <person name="Zhu X."/>
            <person name="Zhou B."/>
            <person name="Zhang Y."/>
            <person name="Chen Z."/>
            <person name="Xu S."/>
            <person name="Zhu R."/>
            <person name="Wang S."/>
            <person name="Zhang T."/>
            <person name="Zhao G."/>
        </authorList>
    </citation>
    <scope>NUCLEOTIDE SEQUENCE [LARGE SCALE GENOMIC DNA]</scope>
    <source>
        <strain evidence="3">cv. Xinhai21</strain>
        <tissue evidence="2">Leaf</tissue>
    </source>
</reference>
<dbReference type="Proteomes" id="UP000239757">
    <property type="component" value="Unassembled WGS sequence"/>
</dbReference>